<evidence type="ECO:0000256" key="9">
    <source>
        <dbReference type="ARBA" id="ARBA00022741"/>
    </source>
</evidence>
<evidence type="ECO:0000313" key="17">
    <source>
        <dbReference type="EMBL" id="CDZ99600.1"/>
    </source>
</evidence>
<dbReference type="InterPro" id="IPR043129">
    <property type="entry name" value="ATPase_NBD"/>
</dbReference>
<comment type="function">
    <text evidence="16">Catalyzes the phosphorylation of pantothenate (Pan), the first step in CoA biosynthesis.</text>
</comment>
<keyword evidence="7 16" id="KW-0963">Cytoplasm</keyword>
<comment type="catalytic activity">
    <reaction evidence="1 16">
        <text>(R)-pantothenate + ATP = (R)-4'-phosphopantothenate + ADP + H(+)</text>
        <dbReference type="Rhea" id="RHEA:16373"/>
        <dbReference type="ChEBI" id="CHEBI:10986"/>
        <dbReference type="ChEBI" id="CHEBI:15378"/>
        <dbReference type="ChEBI" id="CHEBI:29032"/>
        <dbReference type="ChEBI" id="CHEBI:30616"/>
        <dbReference type="ChEBI" id="CHEBI:456216"/>
        <dbReference type="EC" id="2.7.1.33"/>
    </reaction>
</comment>
<feature type="binding site" evidence="16">
    <location>
        <begin position="6"/>
        <end position="13"/>
    </location>
    <ligand>
        <name>ATP</name>
        <dbReference type="ChEBI" id="CHEBI:30616"/>
    </ligand>
</feature>
<gene>
    <name evidence="16 17" type="primary">coaX</name>
    <name evidence="17" type="ORF">BN1050_00187</name>
</gene>
<evidence type="ECO:0000256" key="16">
    <source>
        <dbReference type="HAMAP-Rule" id="MF_01274"/>
    </source>
</evidence>
<feature type="binding site" evidence="16">
    <location>
        <position position="130"/>
    </location>
    <ligand>
        <name>K(+)</name>
        <dbReference type="ChEBI" id="CHEBI:29103"/>
    </ligand>
</feature>
<evidence type="ECO:0000256" key="3">
    <source>
        <dbReference type="ARBA" id="ARBA00004496"/>
    </source>
</evidence>
<dbReference type="CDD" id="cd24015">
    <property type="entry name" value="ASKHA_NBD_PanK-III"/>
    <property type="match status" value="1"/>
</dbReference>
<evidence type="ECO:0000256" key="13">
    <source>
        <dbReference type="ARBA" id="ARBA00022993"/>
    </source>
</evidence>
<comment type="subcellular location">
    <subcellularLocation>
        <location evidence="3 16">Cytoplasm</location>
    </subcellularLocation>
</comment>
<name>A0A078M051_9BACL</name>
<dbReference type="Gene3D" id="3.30.420.40">
    <property type="match status" value="2"/>
</dbReference>
<keyword evidence="10 16" id="KW-0418">Kinase</keyword>
<dbReference type="NCBIfam" id="TIGR00671">
    <property type="entry name" value="baf"/>
    <property type="match status" value="1"/>
</dbReference>
<evidence type="ECO:0000256" key="8">
    <source>
        <dbReference type="ARBA" id="ARBA00022679"/>
    </source>
</evidence>
<comment type="similarity">
    <text evidence="14 16">Belongs to the type III pantothenate kinase family.</text>
</comment>
<dbReference type="HOGENOM" id="CLU_066627_1_0_9"/>
<evidence type="ECO:0000256" key="14">
    <source>
        <dbReference type="ARBA" id="ARBA00038036"/>
    </source>
</evidence>
<proteinExistence type="inferred from homology"/>
<evidence type="ECO:0000256" key="10">
    <source>
        <dbReference type="ARBA" id="ARBA00022777"/>
    </source>
</evidence>
<reference evidence="17" key="1">
    <citation type="submission" date="2014-07" db="EMBL/GenBank/DDBJ databases">
        <authorList>
            <person name="Urmite Genomes Urmite Genomes"/>
        </authorList>
    </citation>
    <scope>NUCLEOTIDE SEQUENCE</scope>
    <source>
        <strain evidence="17">13S34_air</strain>
    </source>
</reference>
<comment type="cofactor">
    <cofactor evidence="16">
        <name>NH4(+)</name>
        <dbReference type="ChEBI" id="CHEBI:28938"/>
    </cofactor>
    <cofactor evidence="16">
        <name>K(+)</name>
        <dbReference type="ChEBI" id="CHEBI:29103"/>
    </cofactor>
    <text evidence="16">A monovalent cation. Ammonium or potassium.</text>
</comment>
<dbReference type="HAMAP" id="MF_01274">
    <property type="entry name" value="Pantothen_kinase_3"/>
    <property type="match status" value="1"/>
</dbReference>
<dbReference type="NCBIfam" id="NF009855">
    <property type="entry name" value="PRK13321.1"/>
    <property type="match status" value="1"/>
</dbReference>
<evidence type="ECO:0000256" key="15">
    <source>
        <dbReference type="ARBA" id="ARBA00040883"/>
    </source>
</evidence>
<dbReference type="AlphaFoldDB" id="A0A078M051"/>
<dbReference type="NCBIfam" id="NF009848">
    <property type="entry name" value="PRK13318.1-6"/>
    <property type="match status" value="1"/>
</dbReference>
<feature type="binding site" evidence="16">
    <location>
        <begin position="107"/>
        <end position="110"/>
    </location>
    <ligand>
        <name>substrate</name>
    </ligand>
</feature>
<protein>
    <recommendedName>
        <fullName evidence="15 16">Type III pantothenate kinase</fullName>
        <ecNumber evidence="6 16">2.7.1.33</ecNumber>
    </recommendedName>
    <alternativeName>
        <fullName evidence="16">PanK-III</fullName>
    </alternativeName>
    <alternativeName>
        <fullName evidence="16">Pantothenic acid kinase</fullName>
    </alternativeName>
</protein>
<dbReference type="GO" id="GO:0005524">
    <property type="term" value="F:ATP binding"/>
    <property type="evidence" value="ECO:0007669"/>
    <property type="project" value="UniProtKB-UniRule"/>
</dbReference>
<feature type="binding site" evidence="16">
    <location>
        <position position="100"/>
    </location>
    <ligand>
        <name>substrate</name>
    </ligand>
</feature>
<evidence type="ECO:0000256" key="12">
    <source>
        <dbReference type="ARBA" id="ARBA00022958"/>
    </source>
</evidence>
<dbReference type="GO" id="GO:0004594">
    <property type="term" value="F:pantothenate kinase activity"/>
    <property type="evidence" value="ECO:0007669"/>
    <property type="project" value="UniProtKB-UniRule"/>
</dbReference>
<dbReference type="EMBL" id="LN483073">
    <property type="protein sequence ID" value="CDZ99600.1"/>
    <property type="molecule type" value="Genomic_DNA"/>
</dbReference>
<dbReference type="EC" id="2.7.1.33" evidence="6 16"/>
<feature type="active site" description="Proton acceptor" evidence="16">
    <location>
        <position position="109"/>
    </location>
</feature>
<keyword evidence="13 16" id="KW-0173">Coenzyme A biosynthesis</keyword>
<dbReference type="GO" id="GO:0005737">
    <property type="term" value="C:cytoplasm"/>
    <property type="evidence" value="ECO:0007669"/>
    <property type="project" value="UniProtKB-SubCell"/>
</dbReference>
<dbReference type="GO" id="GO:0046872">
    <property type="term" value="F:metal ion binding"/>
    <property type="evidence" value="ECO:0007669"/>
    <property type="project" value="UniProtKB-KW"/>
</dbReference>
<dbReference type="PANTHER" id="PTHR34265:SF1">
    <property type="entry name" value="TYPE III PANTOTHENATE KINASE"/>
    <property type="match status" value="1"/>
</dbReference>
<dbReference type="PANTHER" id="PTHR34265">
    <property type="entry name" value="TYPE III PANTOTHENATE KINASE"/>
    <property type="match status" value="1"/>
</dbReference>
<keyword evidence="11 16" id="KW-0067">ATP-binding</keyword>
<evidence type="ECO:0000256" key="7">
    <source>
        <dbReference type="ARBA" id="ARBA00022490"/>
    </source>
</evidence>
<evidence type="ECO:0000256" key="4">
    <source>
        <dbReference type="ARBA" id="ARBA00005225"/>
    </source>
</evidence>
<dbReference type="UniPathway" id="UPA00241">
    <property type="reaction ID" value="UER00352"/>
</dbReference>
<dbReference type="InterPro" id="IPR004619">
    <property type="entry name" value="Type_III_PanK"/>
</dbReference>
<evidence type="ECO:0000256" key="1">
    <source>
        <dbReference type="ARBA" id="ARBA00001206"/>
    </source>
</evidence>
<sequence>MKVVIDIGNTNCKIAVHSKTQILKHWRMQTDVRKTEDEYMVLVQSFFTSANISVNEVEGVIICSVVPPILATIEQMCKKLFLVTPLVVGPGVKTGLNIKYENPREVGSDRIVNAVAALEEHKGTPLIIIDFGTATTYCYLNERGDYLGGVIAPGISIATEALYTQAARLPRIELKRPRSVVGKTTIEAMQAGVYYGIIGQVEGIVAQLKQQETTPPRVIATGGLANLIAYDIPSIDIVDEALTLKGLAIIYERNQK</sequence>
<dbReference type="SUPFAM" id="SSF53067">
    <property type="entry name" value="Actin-like ATPase domain"/>
    <property type="match status" value="2"/>
</dbReference>
<evidence type="ECO:0000256" key="6">
    <source>
        <dbReference type="ARBA" id="ARBA00012102"/>
    </source>
</evidence>
<dbReference type="PATRIC" id="fig|1461583.4.peg.179"/>
<dbReference type="GO" id="GO:0015937">
    <property type="term" value="P:coenzyme A biosynthetic process"/>
    <property type="evidence" value="ECO:0007669"/>
    <property type="project" value="UniProtKB-UniRule"/>
</dbReference>
<comment type="pathway">
    <text evidence="4 16">Cofactor biosynthesis; coenzyme A biosynthesis; CoA from (R)-pantothenate: step 1/5.</text>
</comment>
<keyword evidence="8 16" id="KW-0808">Transferase</keyword>
<comment type="subunit">
    <text evidence="5 16">Homodimer.</text>
</comment>
<feature type="binding site" evidence="16">
    <location>
        <position position="185"/>
    </location>
    <ligand>
        <name>substrate</name>
    </ligand>
</feature>
<evidence type="ECO:0000256" key="2">
    <source>
        <dbReference type="ARBA" id="ARBA00001958"/>
    </source>
</evidence>
<keyword evidence="9 16" id="KW-0547">Nucleotide-binding</keyword>
<evidence type="ECO:0000256" key="11">
    <source>
        <dbReference type="ARBA" id="ARBA00022840"/>
    </source>
</evidence>
<organism evidence="17">
    <name type="scientific">Metalysinibacillus saudimassiliensis</name>
    <dbReference type="NCBI Taxonomy" id="1461583"/>
    <lineage>
        <taxon>Bacteria</taxon>
        <taxon>Bacillati</taxon>
        <taxon>Bacillota</taxon>
        <taxon>Bacilli</taxon>
        <taxon>Bacillales</taxon>
        <taxon>Caryophanaceae</taxon>
        <taxon>Metalysinibacillus</taxon>
    </lineage>
</organism>
<accession>A0A078M051</accession>
<feature type="binding site" evidence="16">
    <location>
        <position position="133"/>
    </location>
    <ligand>
        <name>ATP</name>
        <dbReference type="ChEBI" id="CHEBI:30616"/>
    </ligand>
</feature>
<dbReference type="Pfam" id="PF03309">
    <property type="entry name" value="Pan_kinase"/>
    <property type="match status" value="1"/>
</dbReference>
<keyword evidence="12 16" id="KW-0630">Potassium</keyword>
<keyword evidence="16" id="KW-0479">Metal-binding</keyword>
<comment type="cofactor">
    <cofactor evidence="2">
        <name>K(+)</name>
        <dbReference type="ChEBI" id="CHEBI:29103"/>
    </cofactor>
</comment>
<evidence type="ECO:0000256" key="5">
    <source>
        <dbReference type="ARBA" id="ARBA00011738"/>
    </source>
</evidence>